<name>A0A5A9ZH93_9RHOB</name>
<feature type="transmembrane region" description="Helical" evidence="9">
    <location>
        <begin position="12"/>
        <end position="34"/>
    </location>
</feature>
<evidence type="ECO:0000256" key="3">
    <source>
        <dbReference type="ARBA" id="ARBA00022475"/>
    </source>
</evidence>
<keyword evidence="12" id="KW-1185">Reference proteome</keyword>
<keyword evidence="6 9" id="KW-0812">Transmembrane</keyword>
<dbReference type="NCBIfam" id="TIGR02532">
    <property type="entry name" value="IV_pilin_GFxxxE"/>
    <property type="match status" value="1"/>
</dbReference>
<evidence type="ECO:0000256" key="6">
    <source>
        <dbReference type="ARBA" id="ARBA00022692"/>
    </source>
</evidence>
<keyword evidence="3" id="KW-1003">Cell membrane</keyword>
<protein>
    <recommendedName>
        <fullName evidence="9">Type II secretion system protein I</fullName>
        <shortName evidence="9">T2SS minor pseudopilin I</shortName>
    </recommendedName>
</protein>
<reference evidence="11 12" key="1">
    <citation type="submission" date="2019-07" db="EMBL/GenBank/DDBJ databases">
        <title>Aquicoccus porphyridii gen. nov., sp. nov., isolated from a small marine red alga, Porphyridium marinum.</title>
        <authorList>
            <person name="Liu L."/>
        </authorList>
    </citation>
    <scope>NUCLEOTIDE SEQUENCE [LARGE SCALE GENOMIC DNA]</scope>
    <source>
        <strain evidence="11 12">L1 8-17</strain>
    </source>
</reference>
<dbReference type="Pfam" id="PF02501">
    <property type="entry name" value="T2SSI"/>
    <property type="match status" value="1"/>
</dbReference>
<dbReference type="PANTHER" id="PTHR38779:SF2">
    <property type="entry name" value="TYPE II SECRETION SYSTEM PROTEIN I-RELATED"/>
    <property type="match status" value="1"/>
</dbReference>
<dbReference type="InterPro" id="IPR012902">
    <property type="entry name" value="N_methyl_site"/>
</dbReference>
<evidence type="ECO:0000256" key="5">
    <source>
        <dbReference type="ARBA" id="ARBA00022519"/>
    </source>
</evidence>
<evidence type="ECO:0000259" key="10">
    <source>
        <dbReference type="Pfam" id="PF02501"/>
    </source>
</evidence>
<evidence type="ECO:0000256" key="7">
    <source>
        <dbReference type="ARBA" id="ARBA00022989"/>
    </source>
</evidence>
<dbReference type="GO" id="GO:0005886">
    <property type="term" value="C:plasma membrane"/>
    <property type="evidence" value="ECO:0007669"/>
    <property type="project" value="UniProtKB-SubCell"/>
</dbReference>
<dbReference type="InterPro" id="IPR010052">
    <property type="entry name" value="T2SS_protein-GspI"/>
</dbReference>
<dbReference type="NCBIfam" id="TIGR01707">
    <property type="entry name" value="gspI"/>
    <property type="match status" value="1"/>
</dbReference>
<evidence type="ECO:0000313" key="11">
    <source>
        <dbReference type="EMBL" id="KAA0916345.1"/>
    </source>
</evidence>
<feature type="domain" description="Type II secretion system protein GspI C-terminal" evidence="10">
    <location>
        <begin position="44"/>
        <end position="118"/>
    </location>
</feature>
<proteinExistence type="inferred from homology"/>
<comment type="similarity">
    <text evidence="2 9">Belongs to the GSP I family.</text>
</comment>
<dbReference type="PANTHER" id="PTHR38779">
    <property type="entry name" value="TYPE II SECRETION SYSTEM PROTEIN I-RELATED"/>
    <property type="match status" value="1"/>
</dbReference>
<dbReference type="Pfam" id="PF07963">
    <property type="entry name" value="N_methyl"/>
    <property type="match status" value="1"/>
</dbReference>
<dbReference type="Proteomes" id="UP000325291">
    <property type="component" value="Unassembled WGS sequence"/>
</dbReference>
<comment type="subunit">
    <text evidence="9">Type II secretion is composed of four main components: the outer membrane complex, the inner membrane complex, the cytoplasmic secretion ATPase and the periplasm-spanning pseudopilus.</text>
</comment>
<keyword evidence="5 9" id="KW-0997">Cell inner membrane</keyword>
<gene>
    <name evidence="11" type="primary">gspI</name>
    <name evidence="11" type="ORF">FLO80_09560</name>
</gene>
<dbReference type="EMBL" id="VINQ01000005">
    <property type="protein sequence ID" value="KAA0916345.1"/>
    <property type="molecule type" value="Genomic_DNA"/>
</dbReference>
<dbReference type="GO" id="GO:0015628">
    <property type="term" value="P:protein secretion by the type II secretion system"/>
    <property type="evidence" value="ECO:0007669"/>
    <property type="project" value="UniProtKB-UniRule"/>
</dbReference>
<dbReference type="GO" id="GO:0015627">
    <property type="term" value="C:type II protein secretion system complex"/>
    <property type="evidence" value="ECO:0007669"/>
    <property type="project" value="UniProtKB-UniRule"/>
</dbReference>
<comment type="caution">
    <text evidence="11">The sequence shown here is derived from an EMBL/GenBank/DDBJ whole genome shotgun (WGS) entry which is preliminary data.</text>
</comment>
<evidence type="ECO:0000313" key="12">
    <source>
        <dbReference type="Proteomes" id="UP000325291"/>
    </source>
</evidence>
<comment type="subcellular location">
    <subcellularLocation>
        <location evidence="1 9">Cell inner membrane</location>
        <topology evidence="1 9">Single-pass membrane protein</topology>
    </subcellularLocation>
</comment>
<evidence type="ECO:0000256" key="1">
    <source>
        <dbReference type="ARBA" id="ARBA00004377"/>
    </source>
</evidence>
<dbReference type="AlphaFoldDB" id="A0A5A9ZH93"/>
<evidence type="ECO:0000256" key="9">
    <source>
        <dbReference type="RuleBase" id="RU368030"/>
    </source>
</evidence>
<keyword evidence="4 9" id="KW-0488">Methylation</keyword>
<evidence type="ECO:0000256" key="2">
    <source>
        <dbReference type="ARBA" id="ARBA00008358"/>
    </source>
</evidence>
<sequence>MTRPDAGQNGFTLIETLVALAVLAVGAVTLLGGVERHAAATRGLSDRIVARWVAENALAATALGVPLRAEWTRAWGVDWAVRQTARPLPGSSLHAVTVNVADAADGPDASLVALTGYLALGGVSP</sequence>
<keyword evidence="7 9" id="KW-1133">Transmembrane helix</keyword>
<comment type="PTM">
    <text evidence="9">Cleaved by prepilin peptidase.</text>
</comment>
<dbReference type="Gene3D" id="3.30.1300.30">
    <property type="entry name" value="GSPII I/J protein-like"/>
    <property type="match status" value="1"/>
</dbReference>
<dbReference type="RefSeq" id="WP_111366041.1">
    <property type="nucleotide sequence ID" value="NZ_JASHJG010000037.1"/>
</dbReference>
<evidence type="ECO:0000256" key="8">
    <source>
        <dbReference type="ARBA" id="ARBA00023136"/>
    </source>
</evidence>
<dbReference type="InterPro" id="IPR045584">
    <property type="entry name" value="Pilin-like"/>
</dbReference>
<dbReference type="SUPFAM" id="SSF54523">
    <property type="entry name" value="Pili subunits"/>
    <property type="match status" value="1"/>
</dbReference>
<accession>A0A5A9ZH93</accession>
<organism evidence="11 12">
    <name type="scientific">Aquicoccus porphyridii</name>
    <dbReference type="NCBI Taxonomy" id="1852029"/>
    <lineage>
        <taxon>Bacteria</taxon>
        <taxon>Pseudomonadati</taxon>
        <taxon>Pseudomonadota</taxon>
        <taxon>Alphaproteobacteria</taxon>
        <taxon>Rhodobacterales</taxon>
        <taxon>Paracoccaceae</taxon>
        <taxon>Aquicoccus</taxon>
    </lineage>
</organism>
<dbReference type="InterPro" id="IPR003413">
    <property type="entry name" value="T2SS_GspI_C"/>
</dbReference>
<evidence type="ECO:0000256" key="4">
    <source>
        <dbReference type="ARBA" id="ARBA00022481"/>
    </source>
</evidence>
<keyword evidence="8 9" id="KW-0472">Membrane</keyword>
<comment type="function">
    <text evidence="9">Component of the type II secretion system required for the energy-dependent secretion of extracellular factors such as proteases and toxins from the periplasm.</text>
</comment>